<sequence length="133" mass="14935">MSSYVSHVSVDCLNAYELSEFWRQVLSYDENADDPNEPGDVECPIFDPATGHTILFIQVDDPTPGKNRIHFDLRPREGTRDEEVERLQALGARFIADRRDIHSPGTGWVTLADPEGNQFCVLRSDAEKSAATQ</sequence>
<dbReference type="InterPro" id="IPR029068">
    <property type="entry name" value="Glyas_Bleomycin-R_OHBP_Dase"/>
</dbReference>
<keyword evidence="2" id="KW-0614">Plasmid</keyword>
<dbReference type="CDD" id="cd06587">
    <property type="entry name" value="VOC"/>
    <property type="match status" value="1"/>
</dbReference>
<keyword evidence="3" id="KW-1185">Reference proteome</keyword>
<proteinExistence type="predicted"/>
<dbReference type="RefSeq" id="WP_041229513.1">
    <property type="nucleotide sequence ID" value="NZ_CP008890.1"/>
</dbReference>
<dbReference type="AlphaFoldDB" id="A0A075JIW3"/>
<feature type="domain" description="VOC" evidence="1">
    <location>
        <begin position="4"/>
        <end position="124"/>
    </location>
</feature>
<name>A0A075JIW3_9MICO</name>
<dbReference type="Pfam" id="PF18029">
    <property type="entry name" value="Glyoxalase_6"/>
    <property type="match status" value="1"/>
</dbReference>
<dbReference type="SUPFAM" id="SSF54593">
    <property type="entry name" value="Glyoxalase/Bleomycin resistance protein/Dihydroxybiphenyl dioxygenase"/>
    <property type="match status" value="1"/>
</dbReference>
<dbReference type="PANTHER" id="PTHR35908">
    <property type="entry name" value="HYPOTHETICAL FUSION PROTEIN"/>
    <property type="match status" value="1"/>
</dbReference>
<organism evidence="2 3">
    <name type="scientific">Dermacoccus nishinomiyaensis</name>
    <dbReference type="NCBI Taxonomy" id="1274"/>
    <lineage>
        <taxon>Bacteria</taxon>
        <taxon>Bacillati</taxon>
        <taxon>Actinomycetota</taxon>
        <taxon>Actinomycetes</taxon>
        <taxon>Micrococcales</taxon>
        <taxon>Dermacoccaceae</taxon>
        <taxon>Dermacoccus</taxon>
    </lineage>
</organism>
<evidence type="ECO:0000259" key="1">
    <source>
        <dbReference type="PROSITE" id="PS51819"/>
    </source>
</evidence>
<dbReference type="HOGENOM" id="CLU_108054_0_1_11"/>
<dbReference type="InterPro" id="IPR037523">
    <property type="entry name" value="VOC_core"/>
</dbReference>
<geneLocation type="plasmid" evidence="2 3">
    <name>unnamed</name>
</geneLocation>
<gene>
    <name evidence="2" type="ORF">HX89_14365</name>
</gene>
<dbReference type="GeneID" id="41842194"/>
<accession>A0A075JIW3</accession>
<dbReference type="eggNOG" id="COG0346">
    <property type="taxonomic scope" value="Bacteria"/>
</dbReference>
<dbReference type="InterPro" id="IPR041581">
    <property type="entry name" value="Glyoxalase_6"/>
</dbReference>
<dbReference type="Gene3D" id="3.10.180.10">
    <property type="entry name" value="2,3-Dihydroxybiphenyl 1,2-Dioxygenase, domain 1"/>
    <property type="match status" value="1"/>
</dbReference>
<dbReference type="Proteomes" id="UP000027986">
    <property type="component" value="Plasmid unnamed"/>
</dbReference>
<evidence type="ECO:0000313" key="2">
    <source>
        <dbReference type="EMBL" id="AIF41889.1"/>
    </source>
</evidence>
<protein>
    <recommendedName>
        <fullName evidence="1">VOC domain-containing protein</fullName>
    </recommendedName>
</protein>
<dbReference type="OrthoDB" id="5524593at2"/>
<dbReference type="EMBL" id="CP008890">
    <property type="protein sequence ID" value="AIF41889.1"/>
    <property type="molecule type" value="Genomic_DNA"/>
</dbReference>
<dbReference type="KEGG" id="dni:HX89_14365"/>
<evidence type="ECO:0000313" key="3">
    <source>
        <dbReference type="Proteomes" id="UP000027986"/>
    </source>
</evidence>
<reference evidence="2 3" key="1">
    <citation type="submission" date="2014-07" db="EMBL/GenBank/DDBJ databases">
        <title>Genome Sequencing of Dermacoccus nishinomiyaensis.</title>
        <authorList>
            <person name="Hong K.W."/>
            <person name="Chan K.G."/>
        </authorList>
    </citation>
    <scope>NUCLEOTIDE SEQUENCE [LARGE SCALE GENOMIC DNA]</scope>
    <source>
        <strain evidence="2 3">M25</strain>
        <plasmid evidence="3">Plasmid unnamed</plasmid>
    </source>
</reference>
<dbReference type="PROSITE" id="PS51819">
    <property type="entry name" value="VOC"/>
    <property type="match status" value="1"/>
</dbReference>
<dbReference type="PANTHER" id="PTHR35908:SF1">
    <property type="entry name" value="CONSERVED PROTEIN"/>
    <property type="match status" value="1"/>
</dbReference>